<dbReference type="GO" id="GO:0033281">
    <property type="term" value="C:TAT protein transport complex"/>
    <property type="evidence" value="ECO:0007669"/>
    <property type="project" value="TreeGrafter"/>
</dbReference>
<dbReference type="Pfam" id="PF00902">
    <property type="entry name" value="TatC"/>
    <property type="match status" value="1"/>
</dbReference>
<evidence type="ECO:0000256" key="2">
    <source>
        <dbReference type="ARBA" id="ARBA00008882"/>
    </source>
</evidence>
<dbReference type="PROSITE" id="PS51257">
    <property type="entry name" value="PROKAR_LIPOPROTEIN"/>
    <property type="match status" value="1"/>
</dbReference>
<dbReference type="PANTHER" id="PTHR30371">
    <property type="entry name" value="SEC-INDEPENDENT PROTEIN TRANSLOCASE PROTEIN TATC"/>
    <property type="match status" value="1"/>
</dbReference>
<dbReference type="GeneID" id="16029375"/>
<name>M4Q9H3_HISAR</name>
<comment type="subcellular location">
    <subcellularLocation>
        <location evidence="1">Membrane</location>
        <topology evidence="1">Multi-pass membrane protein</topology>
    </subcellularLocation>
</comment>
<geneLocation type="mitochondrion" evidence="7"/>
<feature type="transmembrane region" description="Helical" evidence="6">
    <location>
        <begin position="216"/>
        <end position="236"/>
    </location>
</feature>
<keyword evidence="3 6" id="KW-0812">Transmembrane</keyword>
<dbReference type="GO" id="GO:0009977">
    <property type="term" value="F:proton motive force dependent protein transmembrane transporter activity"/>
    <property type="evidence" value="ECO:0007669"/>
    <property type="project" value="TreeGrafter"/>
</dbReference>
<dbReference type="AlphaFoldDB" id="M4Q9H3"/>
<feature type="transmembrane region" description="Helical" evidence="6">
    <location>
        <begin position="20"/>
        <end position="37"/>
    </location>
</feature>
<gene>
    <name evidence="7" type="primary">tatC</name>
</gene>
<keyword evidence="7" id="KW-0496">Mitochondrion</keyword>
<dbReference type="PANTHER" id="PTHR30371:SF0">
    <property type="entry name" value="SEC-INDEPENDENT PROTEIN TRANSLOCASE PROTEIN TATC, CHLOROPLASTIC-RELATED"/>
    <property type="match status" value="1"/>
</dbReference>
<evidence type="ECO:0000256" key="5">
    <source>
        <dbReference type="ARBA" id="ARBA00023136"/>
    </source>
</evidence>
<comment type="similarity">
    <text evidence="2">Belongs to the TatC family.</text>
</comment>
<feature type="transmembrane region" description="Helical" evidence="6">
    <location>
        <begin position="161"/>
        <end position="182"/>
    </location>
</feature>
<evidence type="ECO:0000256" key="4">
    <source>
        <dbReference type="ARBA" id="ARBA00022989"/>
    </source>
</evidence>
<reference evidence="7" key="2">
    <citation type="journal article" date="2006" name="RNA">
        <title>Hybrid E. coli--Mitochondrial ribonuclease P RNAs are catalytically active.</title>
        <authorList>
            <person name="Seif E."/>
            <person name="Cadieux A."/>
            <person name="Lang B.F."/>
        </authorList>
    </citation>
    <scope>NUCLEOTIDE SEQUENCE</scope>
    <source>
        <strain evidence="7">ATCC 50634</strain>
    </source>
</reference>
<feature type="transmembrane region" description="Helical" evidence="6">
    <location>
        <begin position="194"/>
        <end position="210"/>
    </location>
</feature>
<accession>M4Q9H3</accession>
<dbReference type="HAMAP" id="MF_00902">
    <property type="entry name" value="TatC"/>
    <property type="match status" value="1"/>
</dbReference>
<organism evidence="7">
    <name type="scientific">Histiona aroides</name>
    <name type="common">Flagellate</name>
    <dbReference type="NCBI Taxonomy" id="392300"/>
    <lineage>
        <taxon>Eukaryota</taxon>
        <taxon>Discoba</taxon>
        <taxon>Jakobida</taxon>
        <taxon>Histionina</taxon>
        <taxon>Histionidae</taxon>
        <taxon>Histiona</taxon>
    </lineage>
</organism>
<dbReference type="EMBL" id="KC353353">
    <property type="protein sequence ID" value="AGH24067.1"/>
    <property type="molecule type" value="Genomic_DNA"/>
</dbReference>
<evidence type="ECO:0000256" key="6">
    <source>
        <dbReference type="SAM" id="Phobius"/>
    </source>
</evidence>
<reference evidence="7" key="3">
    <citation type="journal article" date="2013" name="Genome Biol. Evol.">
        <title>Strikingly bacteria-like and gene-rich mitochondrial genomes throughout jakobid protists.</title>
        <authorList>
            <person name="Burger G."/>
            <person name="Gray M.W."/>
            <person name="Forget L."/>
            <person name="Lang B.F."/>
        </authorList>
    </citation>
    <scope>NUCLEOTIDE SEQUENCE</scope>
    <source>
        <strain evidence="7">ATCC 50634</strain>
    </source>
</reference>
<keyword evidence="4 6" id="KW-1133">Transmembrane helix</keyword>
<evidence type="ECO:0000313" key="7">
    <source>
        <dbReference type="EMBL" id="AGH24067.1"/>
    </source>
</evidence>
<dbReference type="PRINTS" id="PR01840">
    <property type="entry name" value="TATCFAMILY"/>
</dbReference>
<dbReference type="InterPro" id="IPR002033">
    <property type="entry name" value="TatC"/>
</dbReference>
<dbReference type="GO" id="GO:0043953">
    <property type="term" value="P:protein transport by the Tat complex"/>
    <property type="evidence" value="ECO:0007669"/>
    <property type="project" value="TreeGrafter"/>
</dbReference>
<dbReference type="GO" id="GO:0065002">
    <property type="term" value="P:intracellular protein transmembrane transport"/>
    <property type="evidence" value="ECO:0007669"/>
    <property type="project" value="TreeGrafter"/>
</dbReference>
<evidence type="ECO:0000256" key="1">
    <source>
        <dbReference type="ARBA" id="ARBA00004141"/>
    </source>
</evidence>
<feature type="transmembrane region" description="Helical" evidence="6">
    <location>
        <begin position="103"/>
        <end position="124"/>
    </location>
</feature>
<keyword evidence="5 6" id="KW-0472">Membrane</keyword>
<dbReference type="RefSeq" id="YP_007890573.1">
    <property type="nucleotide sequence ID" value="NC_021125.1"/>
</dbReference>
<evidence type="ECO:0000256" key="3">
    <source>
        <dbReference type="ARBA" id="ARBA00022692"/>
    </source>
</evidence>
<protein>
    <submittedName>
        <fullName evidence="7">Sec-independent protein translocase component TatC</fullName>
    </submittedName>
</protein>
<proteinExistence type="inferred from homology"/>
<feature type="transmembrane region" description="Helical" evidence="6">
    <location>
        <begin position="76"/>
        <end position="96"/>
    </location>
</feature>
<dbReference type="NCBIfam" id="TIGR00945">
    <property type="entry name" value="tatC"/>
    <property type="match status" value="1"/>
</dbReference>
<reference evidence="7" key="1">
    <citation type="journal article" date="2004" name="RNA">
        <title>Mitochondrial 3' tRNA editing in the jakobid Seculamonas ecuadoriensis: a novel mechanism and implications for tRNA processing.</title>
        <authorList>
            <person name="Leigh J."/>
            <person name="Lang B.F."/>
        </authorList>
    </citation>
    <scope>NUCLEOTIDE SEQUENCE</scope>
    <source>
        <strain evidence="7">ATCC 50634</strain>
    </source>
</reference>
<sequence length="241" mass="28315">MVDIKNIPVLEYVNELRYRVLYYIYGVVISAIACYIYKEEILYILSIPFGQRFIYTDLIEAFTVYIKMSILVSLYVSYPIAVFHIWSFLVPGLYLYEKKRLRLYTIVSNMLYFIAGITGHYILFPAAFQFFQSFQKVGLDKVFNIELQAKIQEYVLFNVKMIYALSLCFQLPVILLIIWMINEQLYRWIVNKRRFIYVLSFIIAACISPPDVLSQLIIATPLIALFEASVFIIVLIGNYNK</sequence>